<dbReference type="EMBL" id="MN740699">
    <property type="protein sequence ID" value="QHU08768.1"/>
    <property type="molecule type" value="Genomic_DNA"/>
</dbReference>
<organism evidence="1">
    <name type="scientific">viral metagenome</name>
    <dbReference type="NCBI Taxonomy" id="1070528"/>
    <lineage>
        <taxon>unclassified sequences</taxon>
        <taxon>metagenomes</taxon>
        <taxon>organismal metagenomes</taxon>
    </lineage>
</organism>
<evidence type="ECO:0000313" key="1">
    <source>
        <dbReference type="EMBL" id="QHU08768.1"/>
    </source>
</evidence>
<protein>
    <submittedName>
        <fullName evidence="1">Uncharacterized protein</fullName>
    </submittedName>
</protein>
<accession>A0A6C0JY15</accession>
<name>A0A6C0JY15_9ZZZZ</name>
<reference evidence="1" key="1">
    <citation type="journal article" date="2020" name="Nature">
        <title>Giant virus diversity and host interactions through global metagenomics.</title>
        <authorList>
            <person name="Schulz F."/>
            <person name="Roux S."/>
            <person name="Paez-Espino D."/>
            <person name="Jungbluth S."/>
            <person name="Walsh D.A."/>
            <person name="Denef V.J."/>
            <person name="McMahon K.D."/>
            <person name="Konstantinidis K.T."/>
            <person name="Eloe-Fadrosh E.A."/>
            <person name="Kyrpides N.C."/>
            <person name="Woyke T."/>
        </authorList>
    </citation>
    <scope>NUCLEOTIDE SEQUENCE</scope>
    <source>
        <strain evidence="1">GVMAG-S-1064190-84</strain>
    </source>
</reference>
<dbReference type="AlphaFoldDB" id="A0A6C0JY15"/>
<sequence length="469" mass="47000">MANTTIQLKYSSATATPTTLNVGEAAYSFTSDKFFIGNTTNHVLTIGGKYYTTLVDAATDANTASAIVKRDTVGMFSATAVKADLFGNANTATKWQTARNIGVSGDANGIVSVDGSANANIPLTLGNSGVAAGWYGDSTTIPVYQVDSKGRITAAANVGLTAGSSTVQIAGDTGADSVALATDTITFVGGDGITTAVYSANSNVRFDVDGTVIRTTGTNQTIDGSLAITGNLVVSGNTITHDVDNIKTDDSLIQLAANNAADILDIGIFGTYVNAGTKYTAFFRDASDSGKFKLMTGGTELPSAVSNTVNAAAFSRATLDANFTGGTVSGLSSVIAIADGGTNASSFTTGNLVHFNGTSLVSLANSTYTLTGGLANSNTITSITVDGFGRVTAATGATINISATQIGSGTLTVTRGGTGVGSFTANGVVIAGLTSTAALSSVASSTEGHVLQINTSGIPTFAHLQGGTF</sequence>
<proteinExistence type="predicted"/>